<name>A0ACB7Z5H5_9ERIC</name>
<organism evidence="1 2">
    <name type="scientific">Vaccinium darrowii</name>
    <dbReference type="NCBI Taxonomy" id="229202"/>
    <lineage>
        <taxon>Eukaryota</taxon>
        <taxon>Viridiplantae</taxon>
        <taxon>Streptophyta</taxon>
        <taxon>Embryophyta</taxon>
        <taxon>Tracheophyta</taxon>
        <taxon>Spermatophyta</taxon>
        <taxon>Magnoliopsida</taxon>
        <taxon>eudicotyledons</taxon>
        <taxon>Gunneridae</taxon>
        <taxon>Pentapetalae</taxon>
        <taxon>asterids</taxon>
        <taxon>Ericales</taxon>
        <taxon>Ericaceae</taxon>
        <taxon>Vaccinioideae</taxon>
        <taxon>Vaccinieae</taxon>
        <taxon>Vaccinium</taxon>
    </lineage>
</organism>
<dbReference type="EMBL" id="CM037154">
    <property type="protein sequence ID" value="KAH7861035.1"/>
    <property type="molecule type" value="Genomic_DNA"/>
</dbReference>
<comment type="caution">
    <text evidence="1">The sequence shown here is derived from an EMBL/GenBank/DDBJ whole genome shotgun (WGS) entry which is preliminary data.</text>
</comment>
<evidence type="ECO:0000313" key="1">
    <source>
        <dbReference type="EMBL" id="KAH7861035.1"/>
    </source>
</evidence>
<dbReference type="Proteomes" id="UP000828048">
    <property type="component" value="Chromosome 4"/>
</dbReference>
<protein>
    <submittedName>
        <fullName evidence="1">Uncharacterized protein</fullName>
    </submittedName>
</protein>
<gene>
    <name evidence="1" type="ORF">Vadar_020827</name>
</gene>
<reference evidence="1 2" key="1">
    <citation type="journal article" date="2021" name="Hortic Res">
        <title>High-quality reference genome and annotation aids understanding of berry development for evergreen blueberry (Vaccinium darrowii).</title>
        <authorList>
            <person name="Yu J."/>
            <person name="Hulse-Kemp A.M."/>
            <person name="Babiker E."/>
            <person name="Staton M."/>
        </authorList>
    </citation>
    <scope>NUCLEOTIDE SEQUENCE [LARGE SCALE GENOMIC DNA]</scope>
    <source>
        <strain evidence="2">cv. NJ 8807/NJ 8810</strain>
        <tissue evidence="1">Young leaf</tissue>
    </source>
</reference>
<proteinExistence type="predicted"/>
<sequence length="218" mass="25266">MVDGNQKILTPSLMAGPGKKNTLQPYSYDPEYARQQLAYMIIMHEYPLNMVEHVGFKRFCYALQPSFQVVSRNTIKRDILNIYDVERLKTMRLMEKNRNRIFLTMDMWTAAMLDPRFKMSLIECYYTDIYGFRGVEMVENIKTRCYDLLTVYEGKNDKNLSEASSNPPPSTDGDLGRYALFLNSRKKGEAMSGNPFPTINDDDMDTDEYISDVTCVDD</sequence>
<keyword evidence="2" id="KW-1185">Reference proteome</keyword>
<evidence type="ECO:0000313" key="2">
    <source>
        <dbReference type="Proteomes" id="UP000828048"/>
    </source>
</evidence>
<accession>A0ACB7Z5H5</accession>